<dbReference type="SUPFAM" id="SSF117281">
    <property type="entry name" value="Kelch motif"/>
    <property type="match status" value="1"/>
</dbReference>
<accession>A0AAD4PCK6</accession>
<dbReference type="PROSITE" id="PS50181">
    <property type="entry name" value="FBOX"/>
    <property type="match status" value="1"/>
</dbReference>
<dbReference type="AlphaFoldDB" id="A0AAD4PCK6"/>
<dbReference type="InterPro" id="IPR056592">
    <property type="entry name" value="Beta-prop_At3g26010-like"/>
</dbReference>
<dbReference type="InterPro" id="IPR015915">
    <property type="entry name" value="Kelch-typ_b-propeller"/>
</dbReference>
<dbReference type="InterPro" id="IPR036047">
    <property type="entry name" value="F-box-like_dom_sf"/>
</dbReference>
<name>A0AAD4PCK6_PERFH</name>
<dbReference type="EMBL" id="SDAM02000052">
    <property type="protein sequence ID" value="KAH6834220.1"/>
    <property type="molecule type" value="Genomic_DNA"/>
</dbReference>
<proteinExistence type="predicted"/>
<evidence type="ECO:0000313" key="3">
    <source>
        <dbReference type="Proteomes" id="UP001190926"/>
    </source>
</evidence>
<evidence type="ECO:0000313" key="2">
    <source>
        <dbReference type="EMBL" id="KAH6834220.1"/>
    </source>
</evidence>
<dbReference type="PANTHER" id="PTHR35546">
    <property type="entry name" value="F-BOX PROTEIN INTERACTION DOMAIN PROTEIN-RELATED"/>
    <property type="match status" value="1"/>
</dbReference>
<dbReference type="InterPro" id="IPR055290">
    <property type="entry name" value="At3g26010-like"/>
</dbReference>
<organism evidence="2 3">
    <name type="scientific">Perilla frutescens var. hirtella</name>
    <name type="common">Perilla citriodora</name>
    <name type="synonym">Perilla setoyensis</name>
    <dbReference type="NCBI Taxonomy" id="608512"/>
    <lineage>
        <taxon>Eukaryota</taxon>
        <taxon>Viridiplantae</taxon>
        <taxon>Streptophyta</taxon>
        <taxon>Embryophyta</taxon>
        <taxon>Tracheophyta</taxon>
        <taxon>Spermatophyta</taxon>
        <taxon>Magnoliopsida</taxon>
        <taxon>eudicotyledons</taxon>
        <taxon>Gunneridae</taxon>
        <taxon>Pentapetalae</taxon>
        <taxon>asterids</taxon>
        <taxon>lamiids</taxon>
        <taxon>Lamiales</taxon>
        <taxon>Lamiaceae</taxon>
        <taxon>Nepetoideae</taxon>
        <taxon>Elsholtzieae</taxon>
        <taxon>Perilla</taxon>
    </lineage>
</organism>
<dbReference type="PANTHER" id="PTHR35546:SF130">
    <property type="entry name" value="EXPRESSED PROTEIN"/>
    <property type="match status" value="1"/>
</dbReference>
<keyword evidence="3" id="KW-1185">Reference proteome</keyword>
<sequence length="460" mass="52770">MIHLSSRGSRRPSAAVESGDAVTTLSLIIPFLACFNLSPRKKSAIYHNSALSERVMEEEDERVKHMNTSIDDLPDLVLMDIIHRLPVSSIFRSKSVSKRWNFLISDPLFARCSASRKQPCSFALFYVGFVPGSNHPCRIGPYIPPFASTFPLNYFTIEFEKLQRETSCDLQLIGCSSDLLLFSGRDSYRVCNPLTFKWSSVRQQQPRCIYPVVGFLVEDDGTYWIVQILASDDAAAAGFHVYCSATGKWSLKKASPLRFDSFTTKTTQVYQGSIVWMVDNALLCFNPRTTIIRALNLPSDRRPNQRGRLGVSSGRLHYYQLLNRHDPTLRVWTMVDDDFEAGEWVMNHEIRYDHFWSADESLGRFPALPNTRRYLRWVSFNPVDCDIVFLKCERQLVTCKLSSACLEVLPCHRDSQEGIFYRLEWDVIPLVFKPWPTAVFITSKEEKSRLLTQCDTDFCI</sequence>
<reference evidence="2 3" key="1">
    <citation type="journal article" date="2021" name="Nat. Commun.">
        <title>Incipient diploidization of the medicinal plant Perilla within 10,000 years.</title>
        <authorList>
            <person name="Zhang Y."/>
            <person name="Shen Q."/>
            <person name="Leng L."/>
            <person name="Zhang D."/>
            <person name="Chen S."/>
            <person name="Shi Y."/>
            <person name="Ning Z."/>
            <person name="Chen S."/>
        </authorList>
    </citation>
    <scope>NUCLEOTIDE SEQUENCE [LARGE SCALE GENOMIC DNA]</scope>
    <source>
        <strain evidence="3">cv. PC099</strain>
    </source>
</reference>
<dbReference type="Gene3D" id="1.20.1280.50">
    <property type="match status" value="1"/>
</dbReference>
<dbReference type="InterPro" id="IPR001810">
    <property type="entry name" value="F-box_dom"/>
</dbReference>
<comment type="caution">
    <text evidence="2">The sequence shown here is derived from an EMBL/GenBank/DDBJ whole genome shotgun (WGS) entry which is preliminary data.</text>
</comment>
<dbReference type="SUPFAM" id="SSF81383">
    <property type="entry name" value="F-box domain"/>
    <property type="match status" value="1"/>
</dbReference>
<dbReference type="Proteomes" id="UP001190926">
    <property type="component" value="Unassembled WGS sequence"/>
</dbReference>
<dbReference type="Pfam" id="PF00646">
    <property type="entry name" value="F-box"/>
    <property type="match status" value="1"/>
</dbReference>
<dbReference type="Pfam" id="PF24750">
    <property type="entry name" value="b-prop_At3g26010-like"/>
    <property type="match status" value="1"/>
</dbReference>
<feature type="domain" description="F-box" evidence="1">
    <location>
        <begin position="67"/>
        <end position="112"/>
    </location>
</feature>
<protein>
    <recommendedName>
        <fullName evidence="1">F-box domain-containing protein</fullName>
    </recommendedName>
</protein>
<gene>
    <name evidence="2" type="ORF">C2S53_004583</name>
</gene>
<dbReference type="SMART" id="SM00256">
    <property type="entry name" value="FBOX"/>
    <property type="match status" value="1"/>
</dbReference>
<evidence type="ECO:0000259" key="1">
    <source>
        <dbReference type="PROSITE" id="PS50181"/>
    </source>
</evidence>